<dbReference type="SUPFAM" id="SSF50037">
    <property type="entry name" value="C-terminal domain of transcriptional repressors"/>
    <property type="match status" value="1"/>
</dbReference>
<evidence type="ECO:0000259" key="2">
    <source>
        <dbReference type="SMART" id="SM00899"/>
    </source>
</evidence>
<keyword evidence="1" id="KW-0408">Iron</keyword>
<evidence type="ECO:0000313" key="3">
    <source>
        <dbReference type="EMBL" id="SUZ88985.1"/>
    </source>
</evidence>
<accession>A0A381RB48</accession>
<dbReference type="InterPro" id="IPR007167">
    <property type="entry name" value="Fe-transptr_FeoA-like"/>
</dbReference>
<sequence length="89" mass="10006">MVIIFIKIKYIIKKVMLLVNIKPGTRYQIDSIDCSDETTIRLMILGLVEGTEIELISSAIGGDPMEFSVFGNTISVRREQARRFSVSPV</sequence>
<dbReference type="Pfam" id="PF04023">
    <property type="entry name" value="FeoA"/>
    <property type="match status" value="1"/>
</dbReference>
<dbReference type="PANTHER" id="PTHR42954">
    <property type="entry name" value="FE(2+) TRANSPORT PROTEIN A"/>
    <property type="match status" value="1"/>
</dbReference>
<dbReference type="InterPro" id="IPR008988">
    <property type="entry name" value="Transcriptional_repressor_C"/>
</dbReference>
<name>A0A381RB48_9ZZZZ</name>
<evidence type="ECO:0000256" key="1">
    <source>
        <dbReference type="ARBA" id="ARBA00023004"/>
    </source>
</evidence>
<dbReference type="EMBL" id="UINC01001797">
    <property type="protein sequence ID" value="SUZ88985.1"/>
    <property type="molecule type" value="Genomic_DNA"/>
</dbReference>
<dbReference type="InterPro" id="IPR052713">
    <property type="entry name" value="FeoA"/>
</dbReference>
<reference evidence="3" key="1">
    <citation type="submission" date="2018-05" db="EMBL/GenBank/DDBJ databases">
        <authorList>
            <person name="Lanie J.A."/>
            <person name="Ng W.-L."/>
            <person name="Kazmierczak K.M."/>
            <person name="Andrzejewski T.M."/>
            <person name="Davidsen T.M."/>
            <person name="Wayne K.J."/>
            <person name="Tettelin H."/>
            <person name="Glass J.I."/>
            <person name="Rusch D."/>
            <person name="Podicherti R."/>
            <person name="Tsui H.-C.T."/>
            <person name="Winkler M.E."/>
        </authorList>
    </citation>
    <scope>NUCLEOTIDE SEQUENCE</scope>
</reference>
<protein>
    <recommendedName>
        <fullName evidence="2">Ferrous iron transporter FeoA-like domain-containing protein</fullName>
    </recommendedName>
</protein>
<dbReference type="InterPro" id="IPR038157">
    <property type="entry name" value="FeoA_core_dom"/>
</dbReference>
<feature type="domain" description="Ferrous iron transporter FeoA-like" evidence="2">
    <location>
        <begin position="16"/>
        <end position="88"/>
    </location>
</feature>
<dbReference type="AlphaFoldDB" id="A0A381RB48"/>
<dbReference type="GO" id="GO:0046914">
    <property type="term" value="F:transition metal ion binding"/>
    <property type="evidence" value="ECO:0007669"/>
    <property type="project" value="InterPro"/>
</dbReference>
<organism evidence="3">
    <name type="scientific">marine metagenome</name>
    <dbReference type="NCBI Taxonomy" id="408172"/>
    <lineage>
        <taxon>unclassified sequences</taxon>
        <taxon>metagenomes</taxon>
        <taxon>ecological metagenomes</taxon>
    </lineage>
</organism>
<gene>
    <name evidence="3" type="ORF">METZ01_LOCUS41839</name>
</gene>
<dbReference type="SMART" id="SM00899">
    <property type="entry name" value="FeoA"/>
    <property type="match status" value="1"/>
</dbReference>
<proteinExistence type="predicted"/>
<dbReference type="PANTHER" id="PTHR42954:SF2">
    <property type="entry name" value="FE(2+) TRANSPORT PROTEIN A"/>
    <property type="match status" value="1"/>
</dbReference>
<dbReference type="Gene3D" id="2.30.30.90">
    <property type="match status" value="1"/>
</dbReference>